<dbReference type="EMBL" id="JAGSPA010000005">
    <property type="protein sequence ID" value="MBV7257834.1"/>
    <property type="molecule type" value="Genomic_DNA"/>
</dbReference>
<keyword evidence="1" id="KW-0732">Signal</keyword>
<keyword evidence="4" id="KW-1185">Reference proteome</keyword>
<evidence type="ECO:0000256" key="1">
    <source>
        <dbReference type="SAM" id="SignalP"/>
    </source>
</evidence>
<dbReference type="RefSeq" id="WP_218446680.1">
    <property type="nucleotide sequence ID" value="NZ_JAGSPA010000005.1"/>
</dbReference>
<evidence type="ECO:0000313" key="3">
    <source>
        <dbReference type="EMBL" id="MBV7257834.1"/>
    </source>
</evidence>
<feature type="chain" id="PRO_5047252239" evidence="1">
    <location>
        <begin position="25"/>
        <end position="199"/>
    </location>
</feature>
<dbReference type="PROSITE" id="PS51257">
    <property type="entry name" value="PROKAR_LIPOPROTEIN"/>
    <property type="match status" value="1"/>
</dbReference>
<dbReference type="InterPro" id="IPR005586">
    <property type="entry name" value="ABC_trans_aux"/>
</dbReference>
<evidence type="ECO:0000313" key="4">
    <source>
        <dbReference type="Proteomes" id="UP000722336"/>
    </source>
</evidence>
<proteinExistence type="predicted"/>
<reference evidence="3 4" key="1">
    <citation type="submission" date="2021-04" db="EMBL/GenBank/DDBJ databases">
        <authorList>
            <person name="Pira H."/>
            <person name="Risdian C."/>
            <person name="Wink J."/>
        </authorList>
    </citation>
    <scope>NUCLEOTIDE SEQUENCE [LARGE SCALE GENOMIC DNA]</scope>
    <source>
        <strain evidence="3 4">WHA3</strain>
    </source>
</reference>
<dbReference type="Proteomes" id="UP000722336">
    <property type="component" value="Unassembled WGS sequence"/>
</dbReference>
<feature type="signal peptide" evidence="1">
    <location>
        <begin position="1"/>
        <end position="24"/>
    </location>
</feature>
<name>A0ABS6SHF5_9SPHN</name>
<feature type="domain" description="ABC-type transport auxiliary lipoprotein component" evidence="2">
    <location>
        <begin position="37"/>
        <end position="191"/>
    </location>
</feature>
<gene>
    <name evidence="3" type="ORF">KCG44_13695</name>
</gene>
<sequence>MRLNLVNMSAAILMLAACGPLVQVGGNAPPAASLLTLAATATAPEGTSGAPLLIVRPDVPGALRTTRIPVQTAQNELQYLDLASWVEQPNILFQRVLADTFEARSGRPAMDERNIDVVPAARLSGKLMEFGLDVSAERVVRVRYDAVLTSANDGLLGTRRFEATEPVSSETGPAIASALGRAANRLAADIADWAGEKSS</sequence>
<accession>A0ABS6SHF5</accession>
<comment type="caution">
    <text evidence="3">The sequence shown here is derived from an EMBL/GenBank/DDBJ whole genome shotgun (WGS) entry which is preliminary data.</text>
</comment>
<protein>
    <submittedName>
        <fullName evidence="3">Membrane integrity-associated transporter subunit PqiC</fullName>
    </submittedName>
</protein>
<evidence type="ECO:0000259" key="2">
    <source>
        <dbReference type="Pfam" id="PF03886"/>
    </source>
</evidence>
<organism evidence="3 4">
    <name type="scientific">Pacificimonas pallii</name>
    <dbReference type="NCBI Taxonomy" id="2827236"/>
    <lineage>
        <taxon>Bacteria</taxon>
        <taxon>Pseudomonadati</taxon>
        <taxon>Pseudomonadota</taxon>
        <taxon>Alphaproteobacteria</taxon>
        <taxon>Sphingomonadales</taxon>
        <taxon>Sphingosinicellaceae</taxon>
        <taxon>Pacificimonas</taxon>
    </lineage>
</organism>
<dbReference type="Pfam" id="PF03886">
    <property type="entry name" value="ABC_trans_aux"/>
    <property type="match status" value="1"/>
</dbReference>